<comment type="caution">
    <text evidence="1">The sequence shown here is derived from an EMBL/GenBank/DDBJ whole genome shotgun (WGS) entry which is preliminary data.</text>
</comment>
<sequence length="112" mass="13101">MDNRKLLHTLSYVEIDLTYGLLFCLTEITKHDFGQFYMQNFSYDATTRILLNLPPIYHKESSIRFPFQKEDNAIASLKSNKAIGFDRIIPKFIKYLCPASKTVDLLLLMYNL</sequence>
<dbReference type="Proteomes" id="UP000031668">
    <property type="component" value="Unassembled WGS sequence"/>
</dbReference>
<dbReference type="AlphaFoldDB" id="A0A0C2IM74"/>
<keyword evidence="2" id="KW-1185">Reference proteome</keyword>
<name>A0A0C2IM74_THEKT</name>
<proteinExistence type="predicted"/>
<organism evidence="1 2">
    <name type="scientific">Thelohanellus kitauei</name>
    <name type="common">Myxosporean</name>
    <dbReference type="NCBI Taxonomy" id="669202"/>
    <lineage>
        <taxon>Eukaryota</taxon>
        <taxon>Metazoa</taxon>
        <taxon>Cnidaria</taxon>
        <taxon>Myxozoa</taxon>
        <taxon>Myxosporea</taxon>
        <taxon>Bivalvulida</taxon>
        <taxon>Platysporina</taxon>
        <taxon>Myxobolidae</taxon>
        <taxon>Thelohanellus</taxon>
    </lineage>
</organism>
<gene>
    <name evidence="1" type="ORF">RF11_15978</name>
</gene>
<reference evidence="1 2" key="1">
    <citation type="journal article" date="2014" name="Genome Biol. Evol.">
        <title>The genome of the myxosporean Thelohanellus kitauei shows adaptations to nutrient acquisition within its fish host.</title>
        <authorList>
            <person name="Yang Y."/>
            <person name="Xiong J."/>
            <person name="Zhou Z."/>
            <person name="Huo F."/>
            <person name="Miao W."/>
            <person name="Ran C."/>
            <person name="Liu Y."/>
            <person name="Zhang J."/>
            <person name="Feng J."/>
            <person name="Wang M."/>
            <person name="Wang M."/>
            <person name="Wang L."/>
            <person name="Yao B."/>
        </authorList>
    </citation>
    <scope>NUCLEOTIDE SEQUENCE [LARGE SCALE GENOMIC DNA]</scope>
    <source>
        <strain evidence="1">Wuqing</strain>
    </source>
</reference>
<protein>
    <submittedName>
        <fullName evidence="1">Uncharacterized protein</fullName>
    </submittedName>
</protein>
<accession>A0A0C2IM74</accession>
<evidence type="ECO:0000313" key="2">
    <source>
        <dbReference type="Proteomes" id="UP000031668"/>
    </source>
</evidence>
<evidence type="ECO:0000313" key="1">
    <source>
        <dbReference type="EMBL" id="KII66519.1"/>
    </source>
</evidence>
<dbReference type="EMBL" id="JWZT01003512">
    <property type="protein sequence ID" value="KII66519.1"/>
    <property type="molecule type" value="Genomic_DNA"/>
</dbReference>